<evidence type="ECO:0000256" key="1">
    <source>
        <dbReference type="SAM" id="MobiDB-lite"/>
    </source>
</evidence>
<protein>
    <submittedName>
        <fullName evidence="2">Uncharacterized protein</fullName>
    </submittedName>
</protein>
<dbReference type="Proteomes" id="UP000503447">
    <property type="component" value="Chromosome"/>
</dbReference>
<feature type="region of interest" description="Disordered" evidence="1">
    <location>
        <begin position="1"/>
        <end position="21"/>
    </location>
</feature>
<organism evidence="2 3">
    <name type="scientific">Frigoriglobus tundricola</name>
    <dbReference type="NCBI Taxonomy" id="2774151"/>
    <lineage>
        <taxon>Bacteria</taxon>
        <taxon>Pseudomonadati</taxon>
        <taxon>Planctomycetota</taxon>
        <taxon>Planctomycetia</taxon>
        <taxon>Gemmatales</taxon>
        <taxon>Gemmataceae</taxon>
        <taxon>Frigoriglobus</taxon>
    </lineage>
</organism>
<keyword evidence="3" id="KW-1185">Reference proteome</keyword>
<accession>A0A6M5YMJ9</accession>
<gene>
    <name evidence="2" type="ORF">FTUN_2897</name>
</gene>
<dbReference type="KEGG" id="ftj:FTUN_2897"/>
<evidence type="ECO:0000313" key="2">
    <source>
        <dbReference type="EMBL" id="QJW95349.1"/>
    </source>
</evidence>
<name>A0A6M5YMJ9_9BACT</name>
<sequence>MGVPRTTPVPARAAGMPDRPYAPRTSYILIPPAFLKRALAREYKMKISK</sequence>
<proteinExistence type="predicted"/>
<dbReference type="AlphaFoldDB" id="A0A6M5YMJ9"/>
<reference evidence="3" key="1">
    <citation type="submission" date="2020-05" db="EMBL/GenBank/DDBJ databases">
        <title>Frigoriglobus tundricola gen. nov., sp. nov., a psychrotolerant cellulolytic planctomycete of the family Gemmataceae with two divergent copies of 16S rRNA gene.</title>
        <authorList>
            <person name="Kulichevskaya I.S."/>
            <person name="Ivanova A.A."/>
            <person name="Naumoff D.G."/>
            <person name="Beletsky A.V."/>
            <person name="Rijpstra W.I.C."/>
            <person name="Sinninghe Damste J.S."/>
            <person name="Mardanov A.V."/>
            <person name="Ravin N.V."/>
            <person name="Dedysh S.N."/>
        </authorList>
    </citation>
    <scope>NUCLEOTIDE SEQUENCE [LARGE SCALE GENOMIC DNA]</scope>
    <source>
        <strain evidence="3">PL17</strain>
    </source>
</reference>
<evidence type="ECO:0000313" key="3">
    <source>
        <dbReference type="Proteomes" id="UP000503447"/>
    </source>
</evidence>
<dbReference type="EMBL" id="CP053452">
    <property type="protein sequence ID" value="QJW95349.1"/>
    <property type="molecule type" value="Genomic_DNA"/>
</dbReference>